<proteinExistence type="predicted"/>
<dbReference type="RefSeq" id="WP_203902234.1">
    <property type="nucleotide sequence ID" value="NZ_BOPF01000022.1"/>
</dbReference>
<evidence type="ECO:0000313" key="1">
    <source>
        <dbReference type="EMBL" id="GIJ48756.1"/>
    </source>
</evidence>
<dbReference type="AlphaFoldDB" id="A0A8J3YS00"/>
<name>A0A8J3YS00_9ACTN</name>
<keyword evidence="2" id="KW-1185">Reference proteome</keyword>
<evidence type="ECO:0000313" key="2">
    <source>
        <dbReference type="Proteomes" id="UP000619260"/>
    </source>
</evidence>
<sequence length="87" mass="9625">MAQFLDVMLLDDPTSPGNPRHAAQQLAPLLQKIITGSSLRPDEVVAVRNNSTRLLHSLIDDIRDVADRPRAYLMVAHAAARTFRTGH</sequence>
<dbReference type="Proteomes" id="UP000619260">
    <property type="component" value="Unassembled WGS sequence"/>
</dbReference>
<gene>
    <name evidence="1" type="ORF">Val02_56420</name>
</gene>
<dbReference type="EMBL" id="BOPF01000022">
    <property type="protein sequence ID" value="GIJ48756.1"/>
    <property type="molecule type" value="Genomic_DNA"/>
</dbReference>
<reference evidence="1" key="1">
    <citation type="submission" date="2021-01" db="EMBL/GenBank/DDBJ databases">
        <title>Whole genome shotgun sequence of Virgisporangium aliadipatigenens NBRC 105644.</title>
        <authorList>
            <person name="Komaki H."/>
            <person name="Tamura T."/>
        </authorList>
    </citation>
    <scope>NUCLEOTIDE SEQUENCE</scope>
    <source>
        <strain evidence="1">NBRC 105644</strain>
    </source>
</reference>
<organism evidence="1 2">
    <name type="scientific">Virgisporangium aliadipatigenens</name>
    <dbReference type="NCBI Taxonomy" id="741659"/>
    <lineage>
        <taxon>Bacteria</taxon>
        <taxon>Bacillati</taxon>
        <taxon>Actinomycetota</taxon>
        <taxon>Actinomycetes</taxon>
        <taxon>Micromonosporales</taxon>
        <taxon>Micromonosporaceae</taxon>
        <taxon>Virgisporangium</taxon>
    </lineage>
</organism>
<protein>
    <submittedName>
        <fullName evidence="1">Uncharacterized protein</fullName>
    </submittedName>
</protein>
<comment type="caution">
    <text evidence="1">The sequence shown here is derived from an EMBL/GenBank/DDBJ whole genome shotgun (WGS) entry which is preliminary data.</text>
</comment>
<accession>A0A8J3YS00</accession>